<evidence type="ECO:0000256" key="8">
    <source>
        <dbReference type="ARBA" id="ARBA00023136"/>
    </source>
</evidence>
<keyword evidence="4 13" id="KW-0812">Transmembrane</keyword>
<keyword evidence="16" id="KW-0732">Signal</keyword>
<dbReference type="EMBL" id="JAQNDN010000002">
    <property type="protein sequence ID" value="MDC0667473.1"/>
    <property type="molecule type" value="Genomic_DNA"/>
</dbReference>
<name>A0ABT5B150_9BACT</name>
<gene>
    <name evidence="13" type="primary">atpF</name>
    <name evidence="17" type="ORF">POL58_06980</name>
</gene>
<evidence type="ECO:0000256" key="11">
    <source>
        <dbReference type="ARBA" id="ARBA00025614"/>
    </source>
</evidence>
<accession>A0ABT5B150</accession>
<evidence type="ECO:0000256" key="10">
    <source>
        <dbReference type="ARBA" id="ARBA00025198"/>
    </source>
</evidence>
<evidence type="ECO:0000256" key="12">
    <source>
        <dbReference type="ARBA" id="ARBA00037847"/>
    </source>
</evidence>
<comment type="function">
    <text evidence="11">Component of the F(0) channel, it forms part of the peripheral stalk, linking F(1) to F(0). The b'-subunit is a diverged and duplicated form of b found in plants and photosynthetic bacteria.</text>
</comment>
<evidence type="ECO:0000256" key="13">
    <source>
        <dbReference type="HAMAP-Rule" id="MF_01398"/>
    </source>
</evidence>
<evidence type="ECO:0000313" key="17">
    <source>
        <dbReference type="EMBL" id="MDC0667473.1"/>
    </source>
</evidence>
<evidence type="ECO:0000256" key="7">
    <source>
        <dbReference type="ARBA" id="ARBA00023065"/>
    </source>
</evidence>
<protein>
    <recommendedName>
        <fullName evidence="13">ATP synthase subunit b</fullName>
    </recommendedName>
    <alternativeName>
        <fullName evidence="13">ATP synthase F(0) sector subunit b</fullName>
    </alternativeName>
    <alternativeName>
        <fullName evidence="13">ATPase subunit I</fullName>
    </alternativeName>
    <alternativeName>
        <fullName evidence="13">F-type ATPase subunit b</fullName>
        <shortName evidence="13">F-ATPase subunit b</shortName>
    </alternativeName>
</protein>
<feature type="chain" id="PRO_5045249975" description="ATP synthase subunit b" evidence="16">
    <location>
        <begin position="30"/>
        <end position="235"/>
    </location>
</feature>
<evidence type="ECO:0000256" key="2">
    <source>
        <dbReference type="ARBA" id="ARBA00022448"/>
    </source>
</evidence>
<dbReference type="RefSeq" id="WP_271995560.1">
    <property type="nucleotide sequence ID" value="NZ_JAQNDN010000002.1"/>
</dbReference>
<feature type="transmembrane region" description="Helical" evidence="13">
    <location>
        <begin position="79"/>
        <end position="98"/>
    </location>
</feature>
<keyword evidence="18" id="KW-1185">Reference proteome</keyword>
<evidence type="ECO:0000256" key="14">
    <source>
        <dbReference type="RuleBase" id="RU003848"/>
    </source>
</evidence>
<evidence type="ECO:0000256" key="3">
    <source>
        <dbReference type="ARBA" id="ARBA00022547"/>
    </source>
</evidence>
<reference evidence="17 18" key="1">
    <citation type="submission" date="2022-11" db="EMBL/GenBank/DDBJ databases">
        <title>Minimal conservation of predation-associated metabolite biosynthetic gene clusters underscores biosynthetic potential of Myxococcota including descriptions for ten novel species: Archangium lansinium sp. nov., Myxococcus landrumus sp. nov., Nannocystis bai.</title>
        <authorList>
            <person name="Ahearne A."/>
            <person name="Stevens C."/>
            <person name="Dowd S."/>
        </authorList>
    </citation>
    <scope>NUCLEOTIDE SEQUENCE [LARGE SCALE GENOMIC DNA]</scope>
    <source>
        <strain evidence="17 18">NCELM</strain>
    </source>
</reference>
<keyword evidence="2 13" id="KW-0813">Transport</keyword>
<keyword evidence="6 13" id="KW-1133">Transmembrane helix</keyword>
<evidence type="ECO:0000256" key="16">
    <source>
        <dbReference type="SAM" id="SignalP"/>
    </source>
</evidence>
<dbReference type="PANTHER" id="PTHR33445:SF1">
    <property type="entry name" value="ATP SYNTHASE SUBUNIT B"/>
    <property type="match status" value="1"/>
</dbReference>
<keyword evidence="9 13" id="KW-0066">ATP synthesis</keyword>
<keyword evidence="7 13" id="KW-0406">Ion transport</keyword>
<dbReference type="PANTHER" id="PTHR33445">
    <property type="entry name" value="ATP SYNTHASE SUBUNIT B', CHLOROPLASTIC"/>
    <property type="match status" value="1"/>
</dbReference>
<comment type="function">
    <text evidence="10 13">F(1)F(0) ATP synthase produces ATP from ADP in the presence of a proton or sodium gradient. F-type ATPases consist of two structural domains, F(1) containing the extramembraneous catalytic core and F(0) containing the membrane proton channel, linked together by a central stalk and a peripheral stalk. During catalysis, ATP synthesis in the catalytic domain of F(1) is coupled via a rotary mechanism of the central stalk subunits to proton translocation.</text>
</comment>
<dbReference type="InterPro" id="IPR050059">
    <property type="entry name" value="ATP_synthase_B_chain"/>
</dbReference>
<evidence type="ECO:0000256" key="4">
    <source>
        <dbReference type="ARBA" id="ARBA00022692"/>
    </source>
</evidence>
<comment type="subcellular location">
    <subcellularLocation>
        <location evidence="13">Cell membrane</location>
        <topology evidence="13">Single-pass membrane protein</topology>
    </subcellularLocation>
    <subcellularLocation>
        <location evidence="12">Endomembrane system</location>
        <topology evidence="12">Single-pass membrane protein</topology>
    </subcellularLocation>
</comment>
<comment type="similarity">
    <text evidence="1 13 14">Belongs to the ATPase B chain family.</text>
</comment>
<keyword evidence="15" id="KW-0175">Coiled coil</keyword>
<evidence type="ECO:0000313" key="18">
    <source>
        <dbReference type="Proteomes" id="UP001217838"/>
    </source>
</evidence>
<feature type="signal peptide" evidence="16">
    <location>
        <begin position="1"/>
        <end position="29"/>
    </location>
</feature>
<dbReference type="Pfam" id="PF00430">
    <property type="entry name" value="ATP-synt_B"/>
    <property type="match status" value="1"/>
</dbReference>
<evidence type="ECO:0000256" key="9">
    <source>
        <dbReference type="ARBA" id="ARBA00023310"/>
    </source>
</evidence>
<feature type="coiled-coil region" evidence="15">
    <location>
        <begin position="116"/>
        <end position="183"/>
    </location>
</feature>
<keyword evidence="5 13" id="KW-0375">Hydrogen ion transport</keyword>
<evidence type="ECO:0000256" key="5">
    <source>
        <dbReference type="ARBA" id="ARBA00022781"/>
    </source>
</evidence>
<proteinExistence type="inferred from homology"/>
<keyword evidence="13" id="KW-1003">Cell membrane</keyword>
<comment type="caution">
    <text evidence="17">The sequence shown here is derived from an EMBL/GenBank/DDBJ whole genome shotgun (WGS) entry which is preliminary data.</text>
</comment>
<evidence type="ECO:0000256" key="1">
    <source>
        <dbReference type="ARBA" id="ARBA00005513"/>
    </source>
</evidence>
<dbReference type="Proteomes" id="UP001217838">
    <property type="component" value="Unassembled WGS sequence"/>
</dbReference>
<dbReference type="InterPro" id="IPR002146">
    <property type="entry name" value="ATP_synth_b/b'su_bac/chlpt"/>
</dbReference>
<organism evidence="17 18">
    <name type="scientific">Nannocystis radixulma</name>
    <dbReference type="NCBI Taxonomy" id="2995305"/>
    <lineage>
        <taxon>Bacteria</taxon>
        <taxon>Pseudomonadati</taxon>
        <taxon>Myxococcota</taxon>
        <taxon>Polyangia</taxon>
        <taxon>Nannocystales</taxon>
        <taxon>Nannocystaceae</taxon>
        <taxon>Nannocystis</taxon>
    </lineage>
</organism>
<dbReference type="CDD" id="cd06503">
    <property type="entry name" value="ATP-synt_Fo_b"/>
    <property type="match status" value="1"/>
</dbReference>
<evidence type="ECO:0000256" key="15">
    <source>
        <dbReference type="SAM" id="Coils"/>
    </source>
</evidence>
<comment type="subunit">
    <text evidence="13">F-type ATPases have 2 components, F(1) - the catalytic core - and F(0) - the membrane proton channel. F(1) has five subunits: alpha(3), beta(3), gamma(1), delta(1), epsilon(1). F(0) has three main subunits: a(1), b(2) and c(10-14). The alpha and beta chains form an alternating ring which encloses part of the gamma chain. F(1) is attached to F(0) by a central stalk formed by the gamma and epsilon chains, while a peripheral stalk is formed by the delta and b chains.</text>
</comment>
<evidence type="ECO:0000256" key="6">
    <source>
        <dbReference type="ARBA" id="ARBA00022989"/>
    </source>
</evidence>
<sequence length="235" mass="25986">MRRALHQVRAFTSLAVGSFICLIGQAASASPASPGHGEPVGHEAAQAAAGAVEAVEHGGHHAGITWFNWPNAEDHRVGLVYLLINFLVLAFLLHRLIIRKLVADNAARHEAIKTQVTAAQQAMSEAESVLSEYKRRIDRLDQETREILEQARVGAEADRQRLLTEARAEVERFKTQAMSAAQREVQLRRQAVETEVLDRAISRAEEILRSRFTDADQSRLVDDYAVEVVNGRPAA</sequence>
<dbReference type="HAMAP" id="MF_01398">
    <property type="entry name" value="ATP_synth_b_bprime"/>
    <property type="match status" value="1"/>
</dbReference>
<keyword evidence="3 13" id="KW-0138">CF(0)</keyword>
<keyword evidence="8 13" id="KW-0472">Membrane</keyword>